<reference evidence="12" key="2">
    <citation type="submission" date="2022-06" db="EMBL/GenBank/DDBJ databases">
        <title>Draft genome sequence of Burkholderia glumae strain GR20004 isolated from rice panicle showing bacterial panicle blight.</title>
        <authorList>
            <person name="Choi S.Y."/>
            <person name="Lee Y.H."/>
        </authorList>
    </citation>
    <scope>NUCLEOTIDE SEQUENCE</scope>
    <source>
        <strain evidence="12">GR20004</strain>
    </source>
</reference>
<dbReference type="Proteomes" id="UP000594892">
    <property type="component" value="Chromosome 1"/>
</dbReference>
<evidence type="ECO:0000313" key="12">
    <source>
        <dbReference type="EMBL" id="USS42670.1"/>
    </source>
</evidence>
<dbReference type="GO" id="GO:0015627">
    <property type="term" value="C:type II protein secretion system complex"/>
    <property type="evidence" value="ECO:0007669"/>
    <property type="project" value="UniProtKB-UniRule"/>
</dbReference>
<dbReference type="NCBIfam" id="TIGR02532">
    <property type="entry name" value="IV_pilin_GFxxxE"/>
    <property type="match status" value="1"/>
</dbReference>
<reference evidence="11 13" key="1">
    <citation type="submission" date="2020-12" db="EMBL/GenBank/DDBJ databases">
        <title>FDA dAtabase for Regulatory Grade micrObial Sequences (FDA-ARGOS): Supporting development and validation of Infectious Disease Dx tests.</title>
        <authorList>
            <person name="Minogue T."/>
            <person name="Wolcott M."/>
            <person name="Wasieloski L."/>
            <person name="Aguilar W."/>
            <person name="Moore D."/>
            <person name="Jaissle J."/>
            <person name="Tallon L."/>
            <person name="Sadzewicz L."/>
            <person name="Zhao X."/>
            <person name="Boylan J."/>
            <person name="Ott S."/>
            <person name="Bowen H."/>
            <person name="Vavikolanu K."/>
            <person name="Mehta A."/>
            <person name="Aluvathingal J."/>
            <person name="Nadendla S."/>
            <person name="Yan Y."/>
            <person name="Sichtig H."/>
        </authorList>
    </citation>
    <scope>NUCLEOTIDE SEQUENCE [LARGE SCALE GENOMIC DNA]</scope>
    <source>
        <strain evidence="11 13">FDAARGOS_949</strain>
    </source>
</reference>
<protein>
    <recommendedName>
        <fullName evidence="9">Type II secretion system protein I</fullName>
        <shortName evidence="9">T2SS minor pseudopilin I</shortName>
    </recommendedName>
</protein>
<evidence type="ECO:0000256" key="2">
    <source>
        <dbReference type="ARBA" id="ARBA00008358"/>
    </source>
</evidence>
<evidence type="ECO:0000256" key="5">
    <source>
        <dbReference type="ARBA" id="ARBA00022519"/>
    </source>
</evidence>
<evidence type="ECO:0000256" key="4">
    <source>
        <dbReference type="ARBA" id="ARBA00022481"/>
    </source>
</evidence>
<evidence type="ECO:0000256" key="3">
    <source>
        <dbReference type="ARBA" id="ARBA00022475"/>
    </source>
</evidence>
<sequence length="149" mass="16606">MTTRPVKPTSTRGGSCLGKSSEPGFTLIETLIALAIIAISFAAASRSIMMMVNSEDTLRVTTLAHYSADNELTEIRLREAWLPAGEKRYPCPQGNYLFICTRSVSYTIKRGIERIDISVSLPPKPHRYASMSSYFYDPIRDLGRVNPDD</sequence>
<keyword evidence="4 9" id="KW-0488">Methylation</keyword>
<dbReference type="InterPro" id="IPR010052">
    <property type="entry name" value="T2SS_protein-GspI"/>
</dbReference>
<name>A0AAP9Y027_BURGL</name>
<dbReference type="PANTHER" id="PTHR38779">
    <property type="entry name" value="TYPE II SECRETION SYSTEM PROTEIN I-RELATED"/>
    <property type="match status" value="1"/>
</dbReference>
<dbReference type="InterPro" id="IPR012902">
    <property type="entry name" value="N_methyl_site"/>
</dbReference>
<evidence type="ECO:0000313" key="11">
    <source>
        <dbReference type="EMBL" id="QPQ91319.1"/>
    </source>
</evidence>
<dbReference type="GO" id="GO:0015628">
    <property type="term" value="P:protein secretion by the type II secretion system"/>
    <property type="evidence" value="ECO:0007669"/>
    <property type="project" value="UniProtKB-UniRule"/>
</dbReference>
<keyword evidence="7 9" id="KW-1133">Transmembrane helix</keyword>
<evidence type="ECO:0000313" key="13">
    <source>
        <dbReference type="Proteomes" id="UP000594892"/>
    </source>
</evidence>
<keyword evidence="3" id="KW-1003">Cell membrane</keyword>
<comment type="subunit">
    <text evidence="9">Type II secretion is composed of four main components: the outer membrane complex, the inner membrane complex, the cytoplasmic secretion ATPase and the periplasm-spanning pseudopilus.</text>
</comment>
<dbReference type="InterPro" id="IPR003413">
    <property type="entry name" value="T2SS_GspI_C"/>
</dbReference>
<comment type="similarity">
    <text evidence="2 9">Belongs to the GSP I family.</text>
</comment>
<feature type="domain" description="Type II secretion system protein GspI C-terminal" evidence="10">
    <location>
        <begin position="58"/>
        <end position="135"/>
    </location>
</feature>
<comment type="PTM">
    <text evidence="9">Cleaved by prepilin peptidase.</text>
</comment>
<dbReference type="AlphaFoldDB" id="A0AAP9Y027"/>
<feature type="transmembrane region" description="Helical" evidence="9">
    <location>
        <begin position="24"/>
        <end position="44"/>
    </location>
</feature>
<dbReference type="Proteomes" id="UP001056386">
    <property type="component" value="Chromosome 2"/>
</dbReference>
<proteinExistence type="inferred from homology"/>
<keyword evidence="5 9" id="KW-0997">Cell inner membrane</keyword>
<dbReference type="Gene3D" id="3.30.1300.30">
    <property type="entry name" value="GSPII I/J protein-like"/>
    <property type="match status" value="1"/>
</dbReference>
<evidence type="ECO:0000256" key="7">
    <source>
        <dbReference type="ARBA" id="ARBA00022989"/>
    </source>
</evidence>
<dbReference type="PANTHER" id="PTHR38779:SF2">
    <property type="entry name" value="TYPE II SECRETION SYSTEM PROTEIN I-RELATED"/>
    <property type="match status" value="1"/>
</dbReference>
<dbReference type="Pfam" id="PF07963">
    <property type="entry name" value="N_methyl"/>
    <property type="match status" value="1"/>
</dbReference>
<evidence type="ECO:0000313" key="14">
    <source>
        <dbReference type="Proteomes" id="UP001056386"/>
    </source>
</evidence>
<evidence type="ECO:0000256" key="9">
    <source>
        <dbReference type="RuleBase" id="RU368030"/>
    </source>
</evidence>
<dbReference type="NCBIfam" id="TIGR01707">
    <property type="entry name" value="gspI"/>
    <property type="match status" value="1"/>
</dbReference>
<dbReference type="SUPFAM" id="SSF54523">
    <property type="entry name" value="Pili subunits"/>
    <property type="match status" value="1"/>
</dbReference>
<evidence type="ECO:0000256" key="1">
    <source>
        <dbReference type="ARBA" id="ARBA00004377"/>
    </source>
</evidence>
<evidence type="ECO:0000256" key="8">
    <source>
        <dbReference type="ARBA" id="ARBA00023136"/>
    </source>
</evidence>
<dbReference type="EMBL" id="CP099583">
    <property type="protein sequence ID" value="USS42670.1"/>
    <property type="molecule type" value="Genomic_DNA"/>
</dbReference>
<evidence type="ECO:0000256" key="6">
    <source>
        <dbReference type="ARBA" id="ARBA00022692"/>
    </source>
</evidence>
<organism evidence="11 13">
    <name type="scientific">Burkholderia glumae</name>
    <name type="common">Pseudomonas glumae</name>
    <dbReference type="NCBI Taxonomy" id="337"/>
    <lineage>
        <taxon>Bacteria</taxon>
        <taxon>Pseudomonadati</taxon>
        <taxon>Pseudomonadota</taxon>
        <taxon>Betaproteobacteria</taxon>
        <taxon>Burkholderiales</taxon>
        <taxon>Burkholderiaceae</taxon>
        <taxon>Burkholderia</taxon>
    </lineage>
</organism>
<evidence type="ECO:0000259" key="10">
    <source>
        <dbReference type="Pfam" id="PF02501"/>
    </source>
</evidence>
<dbReference type="InterPro" id="IPR045584">
    <property type="entry name" value="Pilin-like"/>
</dbReference>
<dbReference type="EMBL" id="CP065600">
    <property type="protein sequence ID" value="QPQ91319.1"/>
    <property type="molecule type" value="Genomic_DNA"/>
</dbReference>
<dbReference type="RefSeq" id="WP_015878079.1">
    <property type="nucleotide sequence ID" value="NZ_CP033643.1"/>
</dbReference>
<keyword evidence="8 9" id="KW-0472">Membrane</keyword>
<keyword evidence="14" id="KW-1185">Reference proteome</keyword>
<keyword evidence="6 9" id="KW-0812">Transmembrane</keyword>
<comment type="subcellular location">
    <subcellularLocation>
        <location evidence="1 9">Cell inner membrane</location>
        <topology evidence="1 9">Single-pass membrane protein</topology>
    </subcellularLocation>
</comment>
<gene>
    <name evidence="11" type="primary">gspI</name>
    <name evidence="11" type="ORF">I6H06_05815</name>
    <name evidence="12" type="ORF">NFI99_10815</name>
</gene>
<dbReference type="Pfam" id="PF02501">
    <property type="entry name" value="T2SSI"/>
    <property type="match status" value="1"/>
</dbReference>
<comment type="function">
    <text evidence="9">Component of the type II secretion system required for the energy-dependent secretion of extracellular factors such as proteases and toxins from the periplasm.</text>
</comment>
<accession>A0AAP9Y027</accession>
<dbReference type="GO" id="GO:0005886">
    <property type="term" value="C:plasma membrane"/>
    <property type="evidence" value="ECO:0007669"/>
    <property type="project" value="UniProtKB-SubCell"/>
</dbReference>